<dbReference type="RefSeq" id="WP_238596532.1">
    <property type="nucleotide sequence ID" value="NZ_NIGF01000003.1"/>
</dbReference>
<evidence type="ECO:0000256" key="13">
    <source>
        <dbReference type="ARBA" id="ARBA00023211"/>
    </source>
</evidence>
<dbReference type="GO" id="GO:0005737">
    <property type="term" value="C:cytoplasm"/>
    <property type="evidence" value="ECO:0007669"/>
    <property type="project" value="UniProtKB-SubCell"/>
</dbReference>
<keyword evidence="19" id="KW-1185">Reference proteome</keyword>
<dbReference type="GO" id="GO:0043137">
    <property type="term" value="P:DNA replication, removal of RNA primer"/>
    <property type="evidence" value="ECO:0007669"/>
    <property type="project" value="TreeGrafter"/>
</dbReference>
<reference evidence="18 19" key="1">
    <citation type="journal article" date="2018" name="Syst. Appl. Microbiol.">
        <title>Abditibacterium utsteinense sp. nov., the first cultivated member of candidate phylum FBP, isolated from ice-free Antarctic soil samples.</title>
        <authorList>
            <person name="Tahon G."/>
            <person name="Tytgat B."/>
            <person name="Lebbe L."/>
            <person name="Carlier A."/>
            <person name="Willems A."/>
        </authorList>
    </citation>
    <scope>NUCLEOTIDE SEQUENCE [LARGE SCALE GENOMIC DNA]</scope>
    <source>
        <strain evidence="18 19">LMG 29911</strain>
    </source>
</reference>
<comment type="cofactor">
    <cofactor evidence="2">
        <name>Mg(2+)</name>
        <dbReference type="ChEBI" id="CHEBI:18420"/>
    </cofactor>
</comment>
<dbReference type="Gene3D" id="3.30.420.10">
    <property type="entry name" value="Ribonuclease H-like superfamily/Ribonuclease H"/>
    <property type="match status" value="1"/>
</dbReference>
<dbReference type="GO" id="GO:0032299">
    <property type="term" value="C:ribonuclease H2 complex"/>
    <property type="evidence" value="ECO:0007669"/>
    <property type="project" value="TreeGrafter"/>
</dbReference>
<dbReference type="AlphaFoldDB" id="A0A2S8SVK4"/>
<evidence type="ECO:0000256" key="3">
    <source>
        <dbReference type="ARBA" id="ARBA00004065"/>
    </source>
</evidence>
<dbReference type="Proteomes" id="UP000237684">
    <property type="component" value="Unassembled WGS sequence"/>
</dbReference>
<evidence type="ECO:0000256" key="9">
    <source>
        <dbReference type="ARBA" id="ARBA00022722"/>
    </source>
</evidence>
<keyword evidence="9 14" id="KW-0540">Nuclease</keyword>
<dbReference type="InterPro" id="IPR036397">
    <property type="entry name" value="RNaseH_sf"/>
</dbReference>
<dbReference type="SUPFAM" id="SSF53098">
    <property type="entry name" value="Ribonuclease H-like"/>
    <property type="match status" value="1"/>
</dbReference>
<keyword evidence="8 14" id="KW-0963">Cytoplasm</keyword>
<evidence type="ECO:0000256" key="10">
    <source>
        <dbReference type="ARBA" id="ARBA00022723"/>
    </source>
</evidence>
<dbReference type="GO" id="GO:0006298">
    <property type="term" value="P:mismatch repair"/>
    <property type="evidence" value="ECO:0007669"/>
    <property type="project" value="TreeGrafter"/>
</dbReference>
<evidence type="ECO:0000256" key="15">
    <source>
        <dbReference type="PROSITE-ProRule" id="PRU01319"/>
    </source>
</evidence>
<dbReference type="InterPro" id="IPR012337">
    <property type="entry name" value="RNaseH-like_sf"/>
</dbReference>
<feature type="binding site" evidence="14 15">
    <location>
        <position position="38"/>
    </location>
    <ligand>
        <name>a divalent metal cation</name>
        <dbReference type="ChEBI" id="CHEBI:60240"/>
    </ligand>
</feature>
<evidence type="ECO:0000256" key="12">
    <source>
        <dbReference type="ARBA" id="ARBA00022801"/>
    </source>
</evidence>
<dbReference type="NCBIfam" id="NF000595">
    <property type="entry name" value="PRK00015.1-3"/>
    <property type="match status" value="1"/>
</dbReference>
<dbReference type="InterPro" id="IPR022898">
    <property type="entry name" value="RNase_HII"/>
</dbReference>
<dbReference type="InterPro" id="IPR001352">
    <property type="entry name" value="RNase_HII/HIII"/>
</dbReference>
<comment type="similarity">
    <text evidence="5 14 16">Belongs to the RNase HII family.</text>
</comment>
<evidence type="ECO:0000256" key="1">
    <source>
        <dbReference type="ARBA" id="ARBA00000077"/>
    </source>
</evidence>
<dbReference type="PANTHER" id="PTHR10954">
    <property type="entry name" value="RIBONUCLEASE H2 SUBUNIT A"/>
    <property type="match status" value="1"/>
</dbReference>
<organism evidence="18 19">
    <name type="scientific">Abditibacterium utsteinense</name>
    <dbReference type="NCBI Taxonomy" id="1960156"/>
    <lineage>
        <taxon>Bacteria</taxon>
        <taxon>Pseudomonadati</taxon>
        <taxon>Abditibacteriota</taxon>
        <taxon>Abditibacteriia</taxon>
        <taxon>Abditibacteriales</taxon>
        <taxon>Abditibacteriaceae</taxon>
        <taxon>Abditibacterium</taxon>
    </lineage>
</organism>
<dbReference type="GO" id="GO:0004523">
    <property type="term" value="F:RNA-DNA hybrid ribonuclease activity"/>
    <property type="evidence" value="ECO:0007669"/>
    <property type="project" value="UniProtKB-UniRule"/>
</dbReference>
<comment type="catalytic activity">
    <reaction evidence="1 14 15 16">
        <text>Endonucleolytic cleavage to 5'-phosphomonoester.</text>
        <dbReference type="EC" id="3.1.26.4"/>
    </reaction>
</comment>
<feature type="binding site" evidence="14 15">
    <location>
        <position position="136"/>
    </location>
    <ligand>
        <name>a divalent metal cation</name>
        <dbReference type="ChEBI" id="CHEBI:60240"/>
    </ligand>
</feature>
<keyword evidence="12 14" id="KW-0378">Hydrolase</keyword>
<evidence type="ECO:0000313" key="19">
    <source>
        <dbReference type="Proteomes" id="UP000237684"/>
    </source>
</evidence>
<evidence type="ECO:0000256" key="11">
    <source>
        <dbReference type="ARBA" id="ARBA00022759"/>
    </source>
</evidence>
<gene>
    <name evidence="14" type="primary">rnhB</name>
    <name evidence="18" type="ORF">B1R32_10379</name>
</gene>
<dbReference type="InterPro" id="IPR024567">
    <property type="entry name" value="RNase_HII/HIII_dom"/>
</dbReference>
<dbReference type="EMBL" id="NIGF01000003">
    <property type="protein sequence ID" value="PQV64812.1"/>
    <property type="molecule type" value="Genomic_DNA"/>
</dbReference>
<keyword evidence="10 14" id="KW-0479">Metal-binding</keyword>
<dbReference type="HAMAP" id="MF_00052_B">
    <property type="entry name" value="RNase_HII_B"/>
    <property type="match status" value="1"/>
</dbReference>
<evidence type="ECO:0000256" key="16">
    <source>
        <dbReference type="RuleBase" id="RU003515"/>
    </source>
</evidence>
<evidence type="ECO:0000259" key="17">
    <source>
        <dbReference type="PROSITE" id="PS51975"/>
    </source>
</evidence>
<feature type="domain" description="RNase H type-2" evidence="17">
    <location>
        <begin position="31"/>
        <end position="229"/>
    </location>
</feature>
<evidence type="ECO:0000256" key="7">
    <source>
        <dbReference type="ARBA" id="ARBA00019179"/>
    </source>
</evidence>
<comment type="cofactor">
    <cofactor evidence="14 15">
        <name>Mn(2+)</name>
        <dbReference type="ChEBI" id="CHEBI:29035"/>
    </cofactor>
    <cofactor evidence="14 15">
        <name>Mg(2+)</name>
        <dbReference type="ChEBI" id="CHEBI:18420"/>
    </cofactor>
    <text evidence="14 15">Manganese or magnesium. Binds 1 divalent metal ion per monomer in the absence of substrate. May bind a second metal ion after substrate binding.</text>
</comment>
<dbReference type="PANTHER" id="PTHR10954:SF18">
    <property type="entry name" value="RIBONUCLEASE HII"/>
    <property type="match status" value="1"/>
</dbReference>
<evidence type="ECO:0000256" key="2">
    <source>
        <dbReference type="ARBA" id="ARBA00001946"/>
    </source>
</evidence>
<sequence>MNHSGNQSALFQFSMLPTFDREQELHKRGFKCVAGVDEAGRGPLAGPVVAGATVLPREFAWKYFGQLNDSKQLSAKKREELCEIIKAQAAWGLGVVSHLEIDEMNIRRASWEAMRRAIVDLVARFPAQTPAYILVDGLPVREMEWPWPYEALVKGDTRSTSIAAASIVAKVSRDAFMAQMDDEFPGYGFAAHKGYPTRAHYAALRELGACAIHRRTFAPVRAEIVRQSFIAR</sequence>
<evidence type="ECO:0000256" key="6">
    <source>
        <dbReference type="ARBA" id="ARBA00012180"/>
    </source>
</evidence>
<keyword evidence="13 14" id="KW-0464">Manganese</keyword>
<dbReference type="FunCoup" id="A0A2S8SVK4">
    <property type="interactions" value="413"/>
</dbReference>
<proteinExistence type="inferred from homology"/>
<accession>A0A2S8SVK4</accession>
<evidence type="ECO:0000256" key="8">
    <source>
        <dbReference type="ARBA" id="ARBA00022490"/>
    </source>
</evidence>
<feature type="binding site" evidence="14 15">
    <location>
        <position position="37"/>
    </location>
    <ligand>
        <name>a divalent metal cation</name>
        <dbReference type="ChEBI" id="CHEBI:60240"/>
    </ligand>
</feature>
<comment type="caution">
    <text evidence="18">The sequence shown here is derived from an EMBL/GenBank/DDBJ whole genome shotgun (WGS) entry which is preliminary data.</text>
</comment>
<evidence type="ECO:0000256" key="5">
    <source>
        <dbReference type="ARBA" id="ARBA00007383"/>
    </source>
</evidence>
<comment type="function">
    <text evidence="3 14 16">Endonuclease that specifically degrades the RNA of RNA-DNA hybrids.</text>
</comment>
<keyword evidence="11 14" id="KW-0255">Endonuclease</keyword>
<dbReference type="CDD" id="cd07182">
    <property type="entry name" value="RNase_HII_bacteria_HII_like"/>
    <property type="match status" value="1"/>
</dbReference>
<protein>
    <recommendedName>
        <fullName evidence="7 14">Ribonuclease HII</fullName>
        <shortName evidence="14">RNase HII</shortName>
        <ecNumber evidence="6 14">3.1.26.4</ecNumber>
    </recommendedName>
</protein>
<dbReference type="Pfam" id="PF01351">
    <property type="entry name" value="RNase_HII"/>
    <property type="match status" value="1"/>
</dbReference>
<evidence type="ECO:0000313" key="18">
    <source>
        <dbReference type="EMBL" id="PQV64812.1"/>
    </source>
</evidence>
<dbReference type="GO" id="GO:0003723">
    <property type="term" value="F:RNA binding"/>
    <property type="evidence" value="ECO:0007669"/>
    <property type="project" value="UniProtKB-UniRule"/>
</dbReference>
<name>A0A2S8SVK4_9BACT</name>
<evidence type="ECO:0000256" key="4">
    <source>
        <dbReference type="ARBA" id="ARBA00004496"/>
    </source>
</evidence>
<dbReference type="PROSITE" id="PS51975">
    <property type="entry name" value="RNASE_H_2"/>
    <property type="match status" value="1"/>
</dbReference>
<evidence type="ECO:0000256" key="14">
    <source>
        <dbReference type="HAMAP-Rule" id="MF_00052"/>
    </source>
</evidence>
<comment type="subcellular location">
    <subcellularLocation>
        <location evidence="4 14">Cytoplasm</location>
    </subcellularLocation>
</comment>
<dbReference type="GO" id="GO:0030145">
    <property type="term" value="F:manganese ion binding"/>
    <property type="evidence" value="ECO:0007669"/>
    <property type="project" value="UniProtKB-UniRule"/>
</dbReference>
<dbReference type="EC" id="3.1.26.4" evidence="6 14"/>
<dbReference type="InParanoid" id="A0A2S8SVK4"/>